<evidence type="ECO:0000256" key="5">
    <source>
        <dbReference type="ARBA" id="ARBA00023136"/>
    </source>
</evidence>
<evidence type="ECO:0000256" key="4">
    <source>
        <dbReference type="ARBA" id="ARBA00022989"/>
    </source>
</evidence>
<comment type="subcellular location">
    <subcellularLocation>
        <location evidence="1">Cell membrane</location>
        <topology evidence="1">Multi-pass membrane protein</topology>
    </subcellularLocation>
</comment>
<gene>
    <name evidence="8" type="ORF">NS331_17645</name>
</gene>
<keyword evidence="5 6" id="KW-0472">Membrane</keyword>
<keyword evidence="3 6" id="KW-0812">Transmembrane</keyword>
<dbReference type="SUPFAM" id="SSF81342">
    <property type="entry name" value="Transmembrane di-heme cytochromes"/>
    <property type="match status" value="1"/>
</dbReference>
<dbReference type="PATRIC" id="fig|433924.3.peg.483"/>
<proteinExistence type="predicted"/>
<dbReference type="Gene3D" id="1.20.950.20">
    <property type="entry name" value="Transmembrane di-heme cytochromes, Chain C"/>
    <property type="match status" value="1"/>
</dbReference>
<name>A0A147GQI0_9BURK</name>
<organism evidence="8 9">
    <name type="scientific">Pseudacidovorax intermedius</name>
    <dbReference type="NCBI Taxonomy" id="433924"/>
    <lineage>
        <taxon>Bacteria</taxon>
        <taxon>Pseudomonadati</taxon>
        <taxon>Pseudomonadota</taxon>
        <taxon>Betaproteobacteria</taxon>
        <taxon>Burkholderiales</taxon>
        <taxon>Comamonadaceae</taxon>
        <taxon>Pseudacidovorax</taxon>
    </lineage>
</organism>
<feature type="transmembrane region" description="Helical" evidence="6">
    <location>
        <begin position="154"/>
        <end position="175"/>
    </location>
</feature>
<dbReference type="GO" id="GO:0020037">
    <property type="term" value="F:heme binding"/>
    <property type="evidence" value="ECO:0007669"/>
    <property type="project" value="TreeGrafter"/>
</dbReference>
<dbReference type="Pfam" id="PF01292">
    <property type="entry name" value="Ni_hydr_CYTB"/>
    <property type="match status" value="1"/>
</dbReference>
<dbReference type="GO" id="GO:0022904">
    <property type="term" value="P:respiratory electron transport chain"/>
    <property type="evidence" value="ECO:0007669"/>
    <property type="project" value="InterPro"/>
</dbReference>
<dbReference type="InterPro" id="IPR051542">
    <property type="entry name" value="Hydrogenase_cytochrome"/>
</dbReference>
<dbReference type="AlphaFoldDB" id="A0A147GQI0"/>
<reference evidence="8 9" key="1">
    <citation type="journal article" date="2016" name="Front. Microbiol.">
        <title>Genomic Resource of Rice Seed Associated Bacteria.</title>
        <authorList>
            <person name="Midha S."/>
            <person name="Bansal K."/>
            <person name="Sharma S."/>
            <person name="Kumar N."/>
            <person name="Patil P.P."/>
            <person name="Chaudhry V."/>
            <person name="Patil P.B."/>
        </authorList>
    </citation>
    <scope>NUCLEOTIDE SEQUENCE [LARGE SCALE GENOMIC DNA]</scope>
    <source>
        <strain evidence="8 9">NS331</strain>
    </source>
</reference>
<dbReference type="InterPro" id="IPR011577">
    <property type="entry name" value="Cyt_b561_bac/Ni-Hgenase"/>
</dbReference>
<feature type="transmembrane region" description="Helical" evidence="6">
    <location>
        <begin position="209"/>
        <end position="227"/>
    </location>
</feature>
<feature type="transmembrane region" description="Helical" evidence="6">
    <location>
        <begin position="23"/>
        <end position="39"/>
    </location>
</feature>
<evidence type="ECO:0000256" key="3">
    <source>
        <dbReference type="ARBA" id="ARBA00022692"/>
    </source>
</evidence>
<accession>A0A147GQI0</accession>
<evidence type="ECO:0000259" key="7">
    <source>
        <dbReference type="Pfam" id="PF01292"/>
    </source>
</evidence>
<keyword evidence="9" id="KW-1185">Reference proteome</keyword>
<feature type="transmembrane region" description="Helical" evidence="6">
    <location>
        <begin position="102"/>
        <end position="124"/>
    </location>
</feature>
<keyword evidence="2" id="KW-1003">Cell membrane</keyword>
<dbReference type="GO" id="GO:0005886">
    <property type="term" value="C:plasma membrane"/>
    <property type="evidence" value="ECO:0007669"/>
    <property type="project" value="UniProtKB-SubCell"/>
</dbReference>
<dbReference type="EMBL" id="LDSL01000117">
    <property type="protein sequence ID" value="KTT17051.1"/>
    <property type="molecule type" value="Genomic_DNA"/>
</dbReference>
<keyword evidence="4 6" id="KW-1133">Transmembrane helix</keyword>
<evidence type="ECO:0000313" key="9">
    <source>
        <dbReference type="Proteomes" id="UP000072741"/>
    </source>
</evidence>
<dbReference type="GO" id="GO:0009055">
    <property type="term" value="F:electron transfer activity"/>
    <property type="evidence" value="ECO:0007669"/>
    <property type="project" value="InterPro"/>
</dbReference>
<dbReference type="Proteomes" id="UP000072741">
    <property type="component" value="Unassembled WGS sequence"/>
</dbReference>
<evidence type="ECO:0000313" key="8">
    <source>
        <dbReference type="EMBL" id="KTT17051.1"/>
    </source>
</evidence>
<dbReference type="PANTHER" id="PTHR30485">
    <property type="entry name" value="NI/FE-HYDROGENASE 1 B-TYPE CYTOCHROME SUBUNIT"/>
    <property type="match status" value="1"/>
</dbReference>
<dbReference type="OrthoDB" id="196472at2"/>
<protein>
    <submittedName>
        <fullName evidence="8">Cytochrome B561</fullName>
    </submittedName>
</protein>
<feature type="domain" description="Cytochrome b561 bacterial/Ni-hydrogenase" evidence="7">
    <location>
        <begin position="16"/>
        <end position="188"/>
    </location>
</feature>
<evidence type="ECO:0000256" key="6">
    <source>
        <dbReference type="SAM" id="Phobius"/>
    </source>
</evidence>
<comment type="caution">
    <text evidence="8">The sequence shown here is derived from an EMBL/GenBank/DDBJ whole genome shotgun (WGS) entry which is preliminary data.</text>
</comment>
<evidence type="ECO:0000256" key="1">
    <source>
        <dbReference type="ARBA" id="ARBA00004651"/>
    </source>
</evidence>
<evidence type="ECO:0000256" key="2">
    <source>
        <dbReference type="ARBA" id="ARBA00022475"/>
    </source>
</evidence>
<dbReference type="RefSeq" id="WP_058643267.1">
    <property type="nucleotide sequence ID" value="NZ_LDSL01000117.1"/>
</dbReference>
<dbReference type="InterPro" id="IPR016174">
    <property type="entry name" value="Di-haem_cyt_TM"/>
</dbReference>
<sequence>MAVHPASPVPASRIRVWDLPTRLFHWALAACVVGLIVTAKTGAMDWHFRLGYTTLALLLFRVVWGFVGGYWSRFASFLRGPVAVMAYVRGRTGAHEHIGHNPLGSLSVLGMLLALLLQVATGLMSDDAISFTGPLASRVPGAWSSWATDWHKDAGQWLVIALVVLHVLALVFYAVAKRERLVPAMVTGDKALAAPQAVRQSRDDLRVRLLGLVVFGLCAALALWVSTLQG</sequence>
<dbReference type="PANTHER" id="PTHR30485:SF2">
    <property type="entry name" value="BLL0597 PROTEIN"/>
    <property type="match status" value="1"/>
</dbReference>